<keyword evidence="2" id="KW-0732">Signal</keyword>
<dbReference type="OrthoDB" id="2379109at2"/>
<dbReference type="AlphaFoldDB" id="A0A3M8DJX9"/>
<sequence length="285" mass="30754">MIKFRKQLMSLSLLVAGCLAYTGIADAFVQTQPAVASTPTPAAQPKPTPAPASKPAPLPSAGKVEPYVVKGYLRNAQGKPIPGVTINADNQLFSDSNLGAVTDKNGFYRIQLPHLPTTWIMSTSFSLPYNGKEQKLYLRSDVDQPFASSSGAVRNFTLKGVVGHIEIHPDFWSFDDSLPQFEMNDLEITLTPVGPLFDGSKGKTITTRAAALSTGGHGVEKIPLGRYKISALWKPNGHAPMPMLIKVTGNGEFAQSVEFDFYTPLGAPSIFVNQFDTKLDSQKGN</sequence>
<reference evidence="3 4" key="1">
    <citation type="submission" date="2018-10" db="EMBL/GenBank/DDBJ databases">
        <title>Phylogenomics of Brevibacillus.</title>
        <authorList>
            <person name="Dunlap C."/>
        </authorList>
    </citation>
    <scope>NUCLEOTIDE SEQUENCE [LARGE SCALE GENOMIC DNA]</scope>
    <source>
        <strain evidence="3 4">JCM 15716</strain>
    </source>
</reference>
<dbReference type="SUPFAM" id="SSF49464">
    <property type="entry name" value="Carboxypeptidase regulatory domain-like"/>
    <property type="match status" value="1"/>
</dbReference>
<evidence type="ECO:0000313" key="4">
    <source>
        <dbReference type="Proteomes" id="UP000271031"/>
    </source>
</evidence>
<dbReference type="GO" id="GO:0004180">
    <property type="term" value="F:carboxypeptidase activity"/>
    <property type="evidence" value="ECO:0007669"/>
    <property type="project" value="UniProtKB-KW"/>
</dbReference>
<gene>
    <name evidence="3" type="ORF">EDM56_14065</name>
</gene>
<keyword evidence="3" id="KW-0645">Protease</keyword>
<name>A0A3M8DJX9_9BACL</name>
<proteinExistence type="predicted"/>
<feature type="compositionally biased region" description="Pro residues" evidence="1">
    <location>
        <begin position="42"/>
        <end position="58"/>
    </location>
</feature>
<accession>A0A3M8DJX9</accession>
<keyword evidence="4" id="KW-1185">Reference proteome</keyword>
<evidence type="ECO:0000313" key="3">
    <source>
        <dbReference type="EMBL" id="RNB87695.1"/>
    </source>
</evidence>
<dbReference type="RefSeq" id="WP_122918537.1">
    <property type="nucleotide sequence ID" value="NZ_RHHQ01000011.1"/>
</dbReference>
<feature type="chain" id="PRO_5039033357" evidence="2">
    <location>
        <begin position="28"/>
        <end position="285"/>
    </location>
</feature>
<dbReference type="EMBL" id="RHHQ01000011">
    <property type="protein sequence ID" value="RNB87695.1"/>
    <property type="molecule type" value="Genomic_DNA"/>
</dbReference>
<protein>
    <submittedName>
        <fullName evidence="3">Carboxypeptidase regulatory-like domain-containing protein</fullName>
    </submittedName>
</protein>
<dbReference type="Proteomes" id="UP000271031">
    <property type="component" value="Unassembled WGS sequence"/>
</dbReference>
<feature type="region of interest" description="Disordered" evidence="1">
    <location>
        <begin position="37"/>
        <end position="59"/>
    </location>
</feature>
<feature type="signal peptide" evidence="2">
    <location>
        <begin position="1"/>
        <end position="27"/>
    </location>
</feature>
<dbReference type="PROSITE" id="PS51257">
    <property type="entry name" value="PROKAR_LIPOPROTEIN"/>
    <property type="match status" value="1"/>
</dbReference>
<organism evidence="3 4">
    <name type="scientific">Brevibacillus fluminis</name>
    <dbReference type="NCBI Taxonomy" id="511487"/>
    <lineage>
        <taxon>Bacteria</taxon>
        <taxon>Bacillati</taxon>
        <taxon>Bacillota</taxon>
        <taxon>Bacilli</taxon>
        <taxon>Bacillales</taxon>
        <taxon>Paenibacillaceae</taxon>
        <taxon>Brevibacillus</taxon>
    </lineage>
</organism>
<comment type="caution">
    <text evidence="3">The sequence shown here is derived from an EMBL/GenBank/DDBJ whole genome shotgun (WGS) entry which is preliminary data.</text>
</comment>
<dbReference type="InterPro" id="IPR008969">
    <property type="entry name" value="CarboxyPept-like_regulatory"/>
</dbReference>
<evidence type="ECO:0000256" key="2">
    <source>
        <dbReference type="SAM" id="SignalP"/>
    </source>
</evidence>
<keyword evidence="3" id="KW-0121">Carboxypeptidase</keyword>
<evidence type="ECO:0000256" key="1">
    <source>
        <dbReference type="SAM" id="MobiDB-lite"/>
    </source>
</evidence>
<keyword evidence="3" id="KW-0378">Hydrolase</keyword>